<reference evidence="2 3" key="1">
    <citation type="journal article" date="2014" name="Nature">
        <title>The genome of the recently domesticated crop plant sugar beet (Beta vulgaris).</title>
        <authorList>
            <person name="Dohm J.C."/>
            <person name="Minoche A.E."/>
            <person name="Holtgrawe D."/>
            <person name="Capella-Gutierrez S."/>
            <person name="Zakrzewski F."/>
            <person name="Tafer H."/>
            <person name="Rupp O."/>
            <person name="Sorensen T.R."/>
            <person name="Stracke R."/>
            <person name="Reinhardt R."/>
            <person name="Goesmann A."/>
            <person name="Kraft T."/>
            <person name="Schulz B."/>
            <person name="Stadler P.F."/>
            <person name="Schmidt T."/>
            <person name="Gabaldon T."/>
            <person name="Lehrach H."/>
            <person name="Weisshaar B."/>
            <person name="Himmelbauer H."/>
        </authorList>
    </citation>
    <scope>NUCLEOTIDE SEQUENCE [LARGE SCALE GENOMIC DNA]</scope>
    <source>
        <tissue evidence="2">Taproot</tissue>
    </source>
</reference>
<sequence>QNVLSEAFMTESDPSSPLAYNDSASDSSLVGRTRLLADIPLTVERERELRSKFLNDPSTREEHNLTLRYLTASQSSDKKTLRELKHQILARRSRKHPLVDVVSGLDVAPLREHGWLDSLADAEVRVSANFYDRLQEFTTPNPPIVNLGDDSDSIATVMARDDTTEVVYQRRTGASVPSMAEVTGESSYPGRPEEIVIGPGTDALWLPEDATSGPLTIEIDGLQRQDALDLAFDNLDLDVLGVDEDFRPLTHLPPAPSANYETMYDITNGRRAGNDNGPQNIRRGHRGASSSRVPVVGIAAAANPNVSLSSAIPLWSSTTRSVTRGGVNRRRPREQVEDLDVDAAEEVHGQNVMTTGPGHAGGTSLLSGSSSSLREKIRELVTMPSFLSNLSPGIFYRYREWIEKKEVPLSESLAASFAPRSVTPGKVYQPDWDVMEDQSLYADILENGGILAYRILKGMQLPLDIPLGSLGAAKAVTELKQSDDYVAALHKRYDGGWVAAMRSVCKAIPGFDWNVIEDAHAAGHHLTPFEGDPNFADEDAIADVDPQDPPAQGPPPS</sequence>
<feature type="region of interest" description="Disordered" evidence="1">
    <location>
        <begin position="527"/>
        <end position="557"/>
    </location>
</feature>
<feature type="non-terminal residue" evidence="2">
    <location>
        <position position="1"/>
    </location>
</feature>
<evidence type="ECO:0000313" key="2">
    <source>
        <dbReference type="EMBL" id="KMS94737.1"/>
    </source>
</evidence>
<accession>A0A0J8B4H7</accession>
<gene>
    <name evidence="2" type="ORF">BVRB_015780</name>
</gene>
<evidence type="ECO:0000313" key="3">
    <source>
        <dbReference type="Proteomes" id="UP000035740"/>
    </source>
</evidence>
<dbReference type="AlphaFoldDB" id="A0A0J8B4H7"/>
<feature type="compositionally biased region" description="Acidic residues" evidence="1">
    <location>
        <begin position="535"/>
        <end position="546"/>
    </location>
</feature>
<dbReference type="EMBL" id="KQ091015">
    <property type="protein sequence ID" value="KMS94737.1"/>
    <property type="molecule type" value="Genomic_DNA"/>
</dbReference>
<dbReference type="OrthoDB" id="1112564at2759"/>
<organism evidence="2 3">
    <name type="scientific">Beta vulgaris subsp. vulgaris</name>
    <name type="common">Beet</name>
    <dbReference type="NCBI Taxonomy" id="3555"/>
    <lineage>
        <taxon>Eukaryota</taxon>
        <taxon>Viridiplantae</taxon>
        <taxon>Streptophyta</taxon>
        <taxon>Embryophyta</taxon>
        <taxon>Tracheophyta</taxon>
        <taxon>Spermatophyta</taxon>
        <taxon>Magnoliopsida</taxon>
        <taxon>eudicotyledons</taxon>
        <taxon>Gunneridae</taxon>
        <taxon>Pentapetalae</taxon>
        <taxon>Caryophyllales</taxon>
        <taxon>Chenopodiaceae</taxon>
        <taxon>Betoideae</taxon>
        <taxon>Beta</taxon>
    </lineage>
</organism>
<protein>
    <submittedName>
        <fullName evidence="2">Uncharacterized protein</fullName>
    </submittedName>
</protein>
<name>A0A0J8B4H7_BETVV</name>
<feature type="compositionally biased region" description="Pro residues" evidence="1">
    <location>
        <begin position="547"/>
        <end position="557"/>
    </location>
</feature>
<proteinExistence type="predicted"/>
<dbReference type="Proteomes" id="UP000035740">
    <property type="component" value="Unassembled WGS sequence"/>
</dbReference>
<dbReference type="Gramene" id="KMS94737">
    <property type="protein sequence ID" value="KMS94737"/>
    <property type="gene ID" value="BVRB_015780"/>
</dbReference>
<feature type="region of interest" description="Disordered" evidence="1">
    <location>
        <begin position="1"/>
        <end position="25"/>
    </location>
</feature>
<keyword evidence="3" id="KW-1185">Reference proteome</keyword>
<evidence type="ECO:0000256" key="1">
    <source>
        <dbReference type="SAM" id="MobiDB-lite"/>
    </source>
</evidence>